<evidence type="ECO:0000313" key="3">
    <source>
        <dbReference type="Proteomes" id="UP001243403"/>
    </source>
</evidence>
<feature type="coiled-coil region" evidence="1">
    <location>
        <begin position="126"/>
        <end position="153"/>
    </location>
</feature>
<gene>
    <name evidence="2" type="ORF">QLS65_03210</name>
</gene>
<dbReference type="Proteomes" id="UP001243403">
    <property type="component" value="Unassembled WGS sequence"/>
</dbReference>
<name>A0ABT6V6N7_9FLAO</name>
<keyword evidence="3" id="KW-1185">Reference proteome</keyword>
<evidence type="ECO:0000313" key="2">
    <source>
        <dbReference type="EMBL" id="MDI5893886.1"/>
    </source>
</evidence>
<evidence type="ECO:0008006" key="4">
    <source>
        <dbReference type="Google" id="ProtNLM"/>
    </source>
</evidence>
<dbReference type="RefSeq" id="WP_282715158.1">
    <property type="nucleotide sequence ID" value="NZ_JASCRZ010000001.1"/>
</dbReference>
<accession>A0ABT6V6N7</accession>
<keyword evidence="1" id="KW-0175">Coiled coil</keyword>
<organism evidence="2 3">
    <name type="scientific">Flavobacterium algoritolerans</name>
    <dbReference type="NCBI Taxonomy" id="3041254"/>
    <lineage>
        <taxon>Bacteria</taxon>
        <taxon>Pseudomonadati</taxon>
        <taxon>Bacteroidota</taxon>
        <taxon>Flavobacteriia</taxon>
        <taxon>Flavobacteriales</taxon>
        <taxon>Flavobacteriaceae</taxon>
        <taxon>Flavobacterium</taxon>
    </lineage>
</organism>
<protein>
    <recommendedName>
        <fullName evidence="4">HEPN domain-containing protein</fullName>
    </recommendedName>
</protein>
<proteinExistence type="predicted"/>
<comment type="caution">
    <text evidence="2">The sequence shown here is derived from an EMBL/GenBank/DDBJ whole genome shotgun (WGS) entry which is preliminary data.</text>
</comment>
<evidence type="ECO:0000256" key="1">
    <source>
        <dbReference type="SAM" id="Coils"/>
    </source>
</evidence>
<sequence length="384" mass="45478">MSFDFIKHKESQYLIPSPIAGKEDYYRDLNNIEWGGTGRFDAMFSNQFFQEAVQLIINAIALFEKGYFDCAFYSLRQSLEISTTTIYFVDDNEPNRKKEMIKWKKEERFPLHNQMINQLDHRKSDFADIKKEMQDFFNEIEQVKQRMNKYIHKQGLNKFYTYRGDDFSKNQEKIISDFEFFLIKSIGAVAVYRLVVDPLPLLLLDEEIYNKTGQLITESFTSEFIQKYIGQTNIESYKKTKIYQGYYNDIIKNEEMIPSVLALVKDDFVDREACEEILSQRHLLDKNDLVAVSMTMLLQNLTKIYCIGGFHWYFTSTKSLKKNHSFNSRDFDIFKNNSPIFNSQYYEVFLSAIKIGDDEYYLEHNIELTSEEIEILEYIINASS</sequence>
<dbReference type="EMBL" id="JASCRZ010000001">
    <property type="protein sequence ID" value="MDI5893886.1"/>
    <property type="molecule type" value="Genomic_DNA"/>
</dbReference>
<reference evidence="2 3" key="1">
    <citation type="submission" date="2023-04" db="EMBL/GenBank/DDBJ databases">
        <title>Two novel species of Flavobacterium.</title>
        <authorList>
            <person name="Liu Q."/>
            <person name="Xin Y.-H."/>
        </authorList>
    </citation>
    <scope>NUCLEOTIDE SEQUENCE [LARGE SCALE GENOMIC DNA]</scope>
    <source>
        <strain evidence="2 3">LB1P51</strain>
    </source>
</reference>